<evidence type="ECO:0000256" key="4">
    <source>
        <dbReference type="ARBA" id="ARBA00024746"/>
    </source>
</evidence>
<keyword evidence="6" id="KW-0969">Cilium</keyword>
<evidence type="ECO:0000313" key="7">
    <source>
        <dbReference type="Proteomes" id="UP001165667"/>
    </source>
</evidence>
<dbReference type="RefSeq" id="WP_282584897.1">
    <property type="nucleotide sequence ID" value="NZ_JAMOIM010000006.1"/>
</dbReference>
<comment type="function">
    <text evidence="4">Required for flagellar hook formation. May act as a scaffolding protein.</text>
</comment>
<name>A0AA41YTY5_9HYPH</name>
<comment type="caution">
    <text evidence="6">The sequence shown here is derived from an EMBL/GenBank/DDBJ whole genome shotgun (WGS) entry which is preliminary data.</text>
</comment>
<dbReference type="GO" id="GO:0044781">
    <property type="term" value="P:bacterial-type flagellum organization"/>
    <property type="evidence" value="ECO:0007669"/>
    <property type="project" value="UniProtKB-KW"/>
</dbReference>
<keyword evidence="7" id="KW-1185">Reference proteome</keyword>
<evidence type="ECO:0000313" key="6">
    <source>
        <dbReference type="EMBL" id="MCW6508526.1"/>
    </source>
</evidence>
<dbReference type="EMBL" id="JAMOIM010000006">
    <property type="protein sequence ID" value="MCW6508526.1"/>
    <property type="molecule type" value="Genomic_DNA"/>
</dbReference>
<keyword evidence="6" id="KW-0282">Flagellum</keyword>
<dbReference type="Proteomes" id="UP001165667">
    <property type="component" value="Unassembled WGS sequence"/>
</dbReference>
<proteinExistence type="inferred from homology"/>
<dbReference type="NCBIfam" id="NF004670">
    <property type="entry name" value="PRK06009.1"/>
    <property type="match status" value="1"/>
</dbReference>
<gene>
    <name evidence="6" type="primary">flgD</name>
    <name evidence="6" type="ORF">M8523_10905</name>
</gene>
<evidence type="ECO:0000256" key="3">
    <source>
        <dbReference type="ARBA" id="ARBA00022795"/>
    </source>
</evidence>
<evidence type="ECO:0000256" key="5">
    <source>
        <dbReference type="SAM" id="MobiDB-lite"/>
    </source>
</evidence>
<keyword evidence="6" id="KW-0966">Cell projection</keyword>
<evidence type="ECO:0000256" key="2">
    <source>
        <dbReference type="ARBA" id="ARBA00016013"/>
    </source>
</evidence>
<keyword evidence="3" id="KW-1005">Bacterial flagellum biogenesis</keyword>
<accession>A0AA41YTY5</accession>
<dbReference type="Pfam" id="PF03963">
    <property type="entry name" value="FlgD"/>
    <property type="match status" value="1"/>
</dbReference>
<dbReference type="InterPro" id="IPR005648">
    <property type="entry name" value="FlgD"/>
</dbReference>
<protein>
    <recommendedName>
        <fullName evidence="2">Basal-body rod modification protein FlgD</fullName>
    </recommendedName>
</protein>
<organism evidence="6 7">
    <name type="scientific">Lichenifustis flavocetrariae</name>
    <dbReference type="NCBI Taxonomy" id="2949735"/>
    <lineage>
        <taxon>Bacteria</taxon>
        <taxon>Pseudomonadati</taxon>
        <taxon>Pseudomonadota</taxon>
        <taxon>Alphaproteobacteria</taxon>
        <taxon>Hyphomicrobiales</taxon>
        <taxon>Lichenihabitantaceae</taxon>
        <taxon>Lichenifustis</taxon>
    </lineage>
</organism>
<dbReference type="AlphaFoldDB" id="A0AA41YTY5"/>
<feature type="region of interest" description="Disordered" evidence="5">
    <location>
        <begin position="1"/>
        <end position="27"/>
    </location>
</feature>
<reference evidence="6" key="1">
    <citation type="submission" date="2022-05" db="EMBL/GenBank/DDBJ databases">
        <authorList>
            <person name="Pankratov T."/>
        </authorList>
    </citation>
    <scope>NUCLEOTIDE SEQUENCE</scope>
    <source>
        <strain evidence="6">BP6-180914</strain>
    </source>
</reference>
<sequence>MVTPVTSPTSSSSAGSSASSTSSSSPTVDYNSFLQLLIQEMKNQDPTSPTDPTQYMSQLASFSNVEQGVQTNSKLSTLLTTSSLTQAENLIGKTIASSSNSSVSGVVQSVALATDGTAKATLANGTKITLDNTITVSGTTTGTATGTGS</sequence>
<comment type="similarity">
    <text evidence="1">Belongs to the FlgD family.</text>
</comment>
<evidence type="ECO:0000256" key="1">
    <source>
        <dbReference type="ARBA" id="ARBA00010577"/>
    </source>
</evidence>